<evidence type="ECO:0000256" key="1">
    <source>
        <dbReference type="ARBA" id="ARBA00005525"/>
    </source>
</evidence>
<dbReference type="Gene3D" id="1.10.3730.10">
    <property type="entry name" value="ProC C-terminal domain-like"/>
    <property type="match status" value="1"/>
</dbReference>
<comment type="catalytic activity">
    <reaction evidence="4">
        <text>L-proline + NADP(+) = (S)-1-pyrroline-5-carboxylate + NADPH + 2 H(+)</text>
        <dbReference type="Rhea" id="RHEA:14109"/>
        <dbReference type="ChEBI" id="CHEBI:15378"/>
        <dbReference type="ChEBI" id="CHEBI:17388"/>
        <dbReference type="ChEBI" id="CHEBI:57783"/>
        <dbReference type="ChEBI" id="CHEBI:58349"/>
        <dbReference type="ChEBI" id="CHEBI:60039"/>
        <dbReference type="EC" id="1.5.1.2"/>
    </reaction>
</comment>
<comment type="function">
    <text evidence="4">Catalyzes the reduction of 1-pyrroline-5-carboxylate (PCA) to L-proline.</text>
</comment>
<dbReference type="PIRSF" id="PIRSF000193">
    <property type="entry name" value="Pyrrol-5-carb_rd"/>
    <property type="match status" value="1"/>
</dbReference>
<evidence type="ECO:0000313" key="10">
    <source>
        <dbReference type="Proteomes" id="UP000240708"/>
    </source>
</evidence>
<dbReference type="GO" id="GO:0004735">
    <property type="term" value="F:pyrroline-5-carboxylate reductase activity"/>
    <property type="evidence" value="ECO:0007669"/>
    <property type="project" value="UniProtKB-UniRule"/>
</dbReference>
<sequence>MLKDTKIAIIGCGNLGTSIVNGLLELEGFQPQHLHVTKRNPSSLFYLQDKGIRVHSDNLIAAKEADLVILGVKPFNVNAILREIKPVLDPEKQVVVSLATGVTLDEMFEVLDPKTTAFRAMPNIAAEIGESVTCITARNNKEEAEVKVKALFESIGFSITIDENLMEAATVLGACGIAYVLRFIRAMIQGGIQIGFDAKTASTIVNQTVKGAAELMIQKNMHPEEAIDKVTTPKGCTIVGLNEMEHQGFSAAMVRGVLASYEKIEKT</sequence>
<feature type="binding site" evidence="6">
    <location>
        <begin position="10"/>
        <end position="15"/>
    </location>
    <ligand>
        <name>NADP(+)</name>
        <dbReference type="ChEBI" id="CHEBI:58349"/>
    </ligand>
</feature>
<evidence type="ECO:0000259" key="7">
    <source>
        <dbReference type="Pfam" id="PF03807"/>
    </source>
</evidence>
<evidence type="ECO:0000256" key="2">
    <source>
        <dbReference type="ARBA" id="ARBA00022857"/>
    </source>
</evidence>
<feature type="domain" description="Pyrroline-5-carboxylate reductase catalytic N-terminal" evidence="7">
    <location>
        <begin position="6"/>
        <end position="100"/>
    </location>
</feature>
<comment type="caution">
    <text evidence="9">The sequence shown here is derived from an EMBL/GenBank/DDBJ whole genome shotgun (WGS) entry which is preliminary data.</text>
</comment>
<comment type="pathway">
    <text evidence="4">Amino-acid biosynthesis; L-proline biosynthesis; L-proline from L-glutamate 5-semialdehyde: step 1/1.</text>
</comment>
<dbReference type="InterPro" id="IPR036291">
    <property type="entry name" value="NAD(P)-bd_dom_sf"/>
</dbReference>
<dbReference type="OrthoDB" id="9805754at2"/>
<feature type="binding site" evidence="6">
    <location>
        <position position="58"/>
    </location>
    <ligand>
        <name>NADPH</name>
        <dbReference type="ChEBI" id="CHEBI:57783"/>
    </ligand>
</feature>
<feature type="domain" description="Pyrroline-5-carboxylate reductase dimerisation" evidence="8">
    <location>
        <begin position="163"/>
        <end position="265"/>
    </location>
</feature>
<keyword evidence="3 4" id="KW-0560">Oxidoreductase</keyword>
<name>A0A2P8EAG7_9BACT</name>
<proteinExistence type="inferred from homology"/>
<dbReference type="InterPro" id="IPR029036">
    <property type="entry name" value="P5CR_dimer"/>
</dbReference>
<accession>A0A2P8EAG7</accession>
<organism evidence="9 10">
    <name type="scientific">Cecembia rubra</name>
    <dbReference type="NCBI Taxonomy" id="1485585"/>
    <lineage>
        <taxon>Bacteria</taxon>
        <taxon>Pseudomonadati</taxon>
        <taxon>Bacteroidota</taxon>
        <taxon>Cytophagia</taxon>
        <taxon>Cytophagales</taxon>
        <taxon>Cyclobacteriaceae</taxon>
        <taxon>Cecembia</taxon>
    </lineage>
</organism>
<evidence type="ECO:0000256" key="3">
    <source>
        <dbReference type="ARBA" id="ARBA00023002"/>
    </source>
</evidence>
<dbReference type="EMBL" id="PYGF01000002">
    <property type="protein sequence ID" value="PSL06469.1"/>
    <property type="molecule type" value="Genomic_DNA"/>
</dbReference>
<dbReference type="GO" id="GO:0005737">
    <property type="term" value="C:cytoplasm"/>
    <property type="evidence" value="ECO:0007669"/>
    <property type="project" value="UniProtKB-SubCell"/>
</dbReference>
<dbReference type="UniPathway" id="UPA00098">
    <property type="reaction ID" value="UER00361"/>
</dbReference>
<dbReference type="EC" id="1.5.1.2" evidence="4 5"/>
<keyword evidence="4" id="KW-0641">Proline biosynthesis</keyword>
<dbReference type="Proteomes" id="UP000240708">
    <property type="component" value="Unassembled WGS sequence"/>
</dbReference>
<dbReference type="InterPro" id="IPR028939">
    <property type="entry name" value="P5C_Rdtase_cat_N"/>
</dbReference>
<dbReference type="InterPro" id="IPR000304">
    <property type="entry name" value="Pyrroline-COOH_reductase"/>
</dbReference>
<dbReference type="RefSeq" id="WP_106566395.1">
    <property type="nucleotide sequence ID" value="NZ_JAUVYL010000006.1"/>
</dbReference>
<dbReference type="NCBIfam" id="TIGR00112">
    <property type="entry name" value="proC"/>
    <property type="match status" value="1"/>
</dbReference>
<dbReference type="PANTHER" id="PTHR11645:SF0">
    <property type="entry name" value="PYRROLINE-5-CARBOXYLATE REDUCTASE 3"/>
    <property type="match status" value="1"/>
</dbReference>
<comment type="similarity">
    <text evidence="1 4">Belongs to the pyrroline-5-carboxylate reductase family.</text>
</comment>
<comment type="catalytic activity">
    <reaction evidence="4">
        <text>L-proline + NAD(+) = (S)-1-pyrroline-5-carboxylate + NADH + 2 H(+)</text>
        <dbReference type="Rhea" id="RHEA:14105"/>
        <dbReference type="ChEBI" id="CHEBI:15378"/>
        <dbReference type="ChEBI" id="CHEBI:17388"/>
        <dbReference type="ChEBI" id="CHEBI:57540"/>
        <dbReference type="ChEBI" id="CHEBI:57945"/>
        <dbReference type="ChEBI" id="CHEBI:60039"/>
        <dbReference type="EC" id="1.5.1.2"/>
    </reaction>
</comment>
<reference evidence="9 10" key="1">
    <citation type="submission" date="2018-03" db="EMBL/GenBank/DDBJ databases">
        <title>Genomic Encyclopedia of Archaeal and Bacterial Type Strains, Phase II (KMG-II): from individual species to whole genera.</title>
        <authorList>
            <person name="Goeker M."/>
        </authorList>
    </citation>
    <scope>NUCLEOTIDE SEQUENCE [LARGE SCALE GENOMIC DNA]</scope>
    <source>
        <strain evidence="9 10">DSM 28057</strain>
    </source>
</reference>
<dbReference type="SUPFAM" id="SSF48179">
    <property type="entry name" value="6-phosphogluconate dehydrogenase C-terminal domain-like"/>
    <property type="match status" value="1"/>
</dbReference>
<comment type="subcellular location">
    <subcellularLocation>
        <location evidence="4">Cytoplasm</location>
    </subcellularLocation>
</comment>
<evidence type="ECO:0000256" key="5">
    <source>
        <dbReference type="NCBIfam" id="TIGR00112"/>
    </source>
</evidence>
<dbReference type="SUPFAM" id="SSF51735">
    <property type="entry name" value="NAD(P)-binding Rossmann-fold domains"/>
    <property type="match status" value="1"/>
</dbReference>
<dbReference type="Gene3D" id="3.40.50.720">
    <property type="entry name" value="NAD(P)-binding Rossmann-like Domain"/>
    <property type="match status" value="1"/>
</dbReference>
<keyword evidence="4" id="KW-0963">Cytoplasm</keyword>
<keyword evidence="4" id="KW-0028">Amino-acid biosynthesis</keyword>
<evidence type="ECO:0000256" key="6">
    <source>
        <dbReference type="PIRSR" id="PIRSR000193-1"/>
    </source>
</evidence>
<dbReference type="FunFam" id="1.10.3730.10:FF:000001">
    <property type="entry name" value="Pyrroline-5-carboxylate reductase"/>
    <property type="match status" value="1"/>
</dbReference>
<gene>
    <name evidence="4" type="primary">proC</name>
    <name evidence="9" type="ORF">CLV48_102285</name>
</gene>
<evidence type="ECO:0000256" key="4">
    <source>
        <dbReference type="HAMAP-Rule" id="MF_01925"/>
    </source>
</evidence>
<dbReference type="GO" id="GO:0055129">
    <property type="term" value="P:L-proline biosynthetic process"/>
    <property type="evidence" value="ECO:0007669"/>
    <property type="project" value="UniProtKB-UniRule"/>
</dbReference>
<dbReference type="Pfam" id="PF14748">
    <property type="entry name" value="P5CR_dimer"/>
    <property type="match status" value="1"/>
</dbReference>
<keyword evidence="10" id="KW-1185">Reference proteome</keyword>
<dbReference type="PANTHER" id="PTHR11645">
    <property type="entry name" value="PYRROLINE-5-CARBOXYLATE REDUCTASE"/>
    <property type="match status" value="1"/>
</dbReference>
<keyword evidence="2 4" id="KW-0521">NADP</keyword>
<dbReference type="HAMAP" id="MF_01925">
    <property type="entry name" value="P5C_reductase"/>
    <property type="match status" value="1"/>
</dbReference>
<protein>
    <recommendedName>
        <fullName evidence="4 5">Pyrroline-5-carboxylate reductase</fullName>
        <shortName evidence="4">P5C reductase</shortName>
        <shortName evidence="4">P5CR</shortName>
        <ecNumber evidence="4 5">1.5.1.2</ecNumber>
    </recommendedName>
    <alternativeName>
        <fullName evidence="4">PCA reductase</fullName>
    </alternativeName>
</protein>
<dbReference type="Pfam" id="PF03807">
    <property type="entry name" value="F420_oxidored"/>
    <property type="match status" value="1"/>
</dbReference>
<evidence type="ECO:0000259" key="8">
    <source>
        <dbReference type="Pfam" id="PF14748"/>
    </source>
</evidence>
<dbReference type="InterPro" id="IPR008927">
    <property type="entry name" value="6-PGluconate_DH-like_C_sf"/>
</dbReference>
<dbReference type="AlphaFoldDB" id="A0A2P8EAG7"/>
<evidence type="ECO:0000313" key="9">
    <source>
        <dbReference type="EMBL" id="PSL06469.1"/>
    </source>
</evidence>